<evidence type="ECO:0000259" key="1">
    <source>
        <dbReference type="Pfam" id="PF01863"/>
    </source>
</evidence>
<dbReference type="EMBL" id="CP017831">
    <property type="protein sequence ID" value="AOZ96878.1"/>
    <property type="molecule type" value="Genomic_DNA"/>
</dbReference>
<dbReference type="Pfam" id="PF01863">
    <property type="entry name" value="YgjP-like"/>
    <property type="match status" value="2"/>
</dbReference>
<gene>
    <name evidence="2" type="ORF">bhn_I1845</name>
</gene>
<dbReference type="PANTHER" id="PTHR30399:SF1">
    <property type="entry name" value="UTP PYROPHOSPHATASE"/>
    <property type="match status" value="1"/>
</dbReference>
<dbReference type="Proteomes" id="UP000179284">
    <property type="component" value="Chromosome I"/>
</dbReference>
<sequence>MDRKIELIRSKRRTLAIQVTSDGRVVVRAPIRYPVSEINRFIGEKADWIDKHLEAVKHLEKAEPISKQEVKYLVTKAKRVIPPKVEYYAKLIGVDYGTITIRMQKSRWGSCSAKGNLNFNCLLMKTPDEVIDYVVVHELCHRKEMNHSPRFWAEVEKILPDYKKRKSWLKANSYLF</sequence>
<dbReference type="InterPro" id="IPR002725">
    <property type="entry name" value="YgjP-like_metallopeptidase"/>
</dbReference>
<dbReference type="RefSeq" id="WP_071176536.1">
    <property type="nucleotide sequence ID" value="NZ_CP017831.1"/>
</dbReference>
<feature type="domain" description="YgjP-like metallopeptidase" evidence="1">
    <location>
        <begin position="13"/>
        <end position="69"/>
    </location>
</feature>
<dbReference type="KEGG" id="bhu:bhn_I1845"/>
<dbReference type="CDD" id="cd07344">
    <property type="entry name" value="M48_yhfN_like"/>
    <property type="match status" value="1"/>
</dbReference>
<reference evidence="3" key="1">
    <citation type="submission" date="2016-10" db="EMBL/GenBank/DDBJ databases">
        <title>The complete genome sequence of the rumen bacterium Butyrivibrio hungatei MB2003.</title>
        <authorList>
            <person name="Palevich N."/>
            <person name="Kelly W.J."/>
            <person name="Leahy S.C."/>
            <person name="Altermann E."/>
            <person name="Rakonjac J."/>
            <person name="Attwood G.T."/>
        </authorList>
    </citation>
    <scope>NUCLEOTIDE SEQUENCE [LARGE SCALE GENOMIC DNA]</scope>
    <source>
        <strain evidence="3">MB2003</strain>
    </source>
</reference>
<evidence type="ECO:0000313" key="2">
    <source>
        <dbReference type="EMBL" id="AOZ96878.1"/>
    </source>
</evidence>
<dbReference type="AlphaFoldDB" id="A0A1D9P2Q7"/>
<accession>A0A1D9P2Q7</accession>
<feature type="domain" description="YgjP-like metallopeptidase" evidence="1">
    <location>
        <begin position="71"/>
        <end position="171"/>
    </location>
</feature>
<proteinExistence type="predicted"/>
<organism evidence="2 3">
    <name type="scientific">Butyrivibrio hungatei</name>
    <dbReference type="NCBI Taxonomy" id="185008"/>
    <lineage>
        <taxon>Bacteria</taxon>
        <taxon>Bacillati</taxon>
        <taxon>Bacillota</taxon>
        <taxon>Clostridia</taxon>
        <taxon>Lachnospirales</taxon>
        <taxon>Lachnospiraceae</taxon>
        <taxon>Butyrivibrio</taxon>
    </lineage>
</organism>
<evidence type="ECO:0000313" key="3">
    <source>
        <dbReference type="Proteomes" id="UP000179284"/>
    </source>
</evidence>
<protein>
    <recommendedName>
        <fullName evidence="1">YgjP-like metallopeptidase domain-containing protein</fullName>
    </recommendedName>
</protein>
<dbReference type="InterPro" id="IPR053136">
    <property type="entry name" value="UTP_pyrophosphatase-like"/>
</dbReference>
<dbReference type="PANTHER" id="PTHR30399">
    <property type="entry name" value="UNCHARACTERIZED PROTEIN YGJP"/>
    <property type="match status" value="1"/>
</dbReference>
<name>A0A1D9P2Q7_9FIRM</name>
<dbReference type="OrthoDB" id="9811177at2"/>
<keyword evidence="3" id="KW-1185">Reference proteome</keyword>
<dbReference type="Gene3D" id="3.30.2010.10">
    <property type="entry name" value="Metalloproteases ('zincins'), catalytic domain"/>
    <property type="match status" value="1"/>
</dbReference>